<comment type="caution">
    <text evidence="1">The sequence shown here is derived from an EMBL/GenBank/DDBJ whole genome shotgun (WGS) entry which is preliminary data.</text>
</comment>
<evidence type="ECO:0000313" key="1">
    <source>
        <dbReference type="EMBL" id="HER44148.1"/>
    </source>
</evidence>
<sequence>MKSFLRSFFASLLAIAVVIVVIAGVIASKTSEKPEIKDGSWLVIDLYGGITEYDPPSSFMG</sequence>
<name>A0A7V2F437_UNCEI</name>
<protein>
    <submittedName>
        <fullName evidence="1">Uncharacterized protein</fullName>
    </submittedName>
</protein>
<gene>
    <name evidence="1" type="ORF">ENO08_06785</name>
</gene>
<dbReference type="Proteomes" id="UP000886069">
    <property type="component" value="Unassembled WGS sequence"/>
</dbReference>
<proteinExistence type="predicted"/>
<dbReference type="EMBL" id="DSEC01000483">
    <property type="protein sequence ID" value="HER44148.1"/>
    <property type="molecule type" value="Genomic_DNA"/>
</dbReference>
<reference evidence="1" key="1">
    <citation type="journal article" date="2020" name="mSystems">
        <title>Genome- and Community-Level Interaction Insights into Carbon Utilization and Element Cycling Functions of Hydrothermarchaeota in Hydrothermal Sediment.</title>
        <authorList>
            <person name="Zhou Z."/>
            <person name="Liu Y."/>
            <person name="Xu W."/>
            <person name="Pan J."/>
            <person name="Luo Z.H."/>
            <person name="Li M."/>
        </authorList>
    </citation>
    <scope>NUCLEOTIDE SEQUENCE [LARGE SCALE GENOMIC DNA]</scope>
    <source>
        <strain evidence="1">SpSt-1233</strain>
    </source>
</reference>
<accession>A0A7V2F437</accession>
<feature type="non-terminal residue" evidence="1">
    <location>
        <position position="61"/>
    </location>
</feature>
<organism evidence="1">
    <name type="scientific">Eiseniibacteriota bacterium</name>
    <dbReference type="NCBI Taxonomy" id="2212470"/>
    <lineage>
        <taxon>Bacteria</taxon>
        <taxon>Candidatus Eiseniibacteriota</taxon>
    </lineage>
</organism>
<dbReference type="AlphaFoldDB" id="A0A7V2F437"/>